<comment type="caution">
    <text evidence="5">The sequence shown here is derived from an EMBL/GenBank/DDBJ whole genome shotgun (WGS) entry which is preliminary data.</text>
</comment>
<accession>A0A9N8N8W6</accession>
<dbReference type="Pfam" id="PF00135">
    <property type="entry name" value="COesterase"/>
    <property type="match status" value="1"/>
</dbReference>
<feature type="domain" description="Carboxylesterase type B" evidence="4">
    <location>
        <begin position="18"/>
        <end position="501"/>
    </location>
</feature>
<evidence type="ECO:0000313" key="6">
    <source>
        <dbReference type="Proteomes" id="UP000675121"/>
    </source>
</evidence>
<dbReference type="InterPro" id="IPR029058">
    <property type="entry name" value="AB_hydrolase_fold"/>
</dbReference>
<keyword evidence="6" id="KW-1185">Reference proteome</keyword>
<comment type="similarity">
    <text evidence="1 3">Belongs to the type-B carboxylesterase/lipase family.</text>
</comment>
<organism evidence="5 6">
    <name type="scientific">Paraburkholderia domus</name>
    <dbReference type="NCBI Taxonomy" id="2793075"/>
    <lineage>
        <taxon>Bacteria</taxon>
        <taxon>Pseudomonadati</taxon>
        <taxon>Pseudomonadota</taxon>
        <taxon>Betaproteobacteria</taxon>
        <taxon>Burkholderiales</taxon>
        <taxon>Burkholderiaceae</taxon>
        <taxon>Paraburkholderia</taxon>
    </lineage>
</organism>
<dbReference type="PROSITE" id="PS00122">
    <property type="entry name" value="CARBOXYLESTERASE_B_1"/>
    <property type="match status" value="1"/>
</dbReference>
<evidence type="ECO:0000256" key="1">
    <source>
        <dbReference type="ARBA" id="ARBA00005964"/>
    </source>
</evidence>
<evidence type="ECO:0000256" key="3">
    <source>
        <dbReference type="RuleBase" id="RU361235"/>
    </source>
</evidence>
<dbReference type="EC" id="3.1.1.-" evidence="3"/>
<keyword evidence="2 3" id="KW-0378">Hydrolase</keyword>
<dbReference type="RefSeq" id="WP_236077365.1">
    <property type="nucleotide sequence ID" value="NZ_CAJNAS010000037.1"/>
</dbReference>
<dbReference type="EMBL" id="CAJNAS010000037">
    <property type="protein sequence ID" value="CAE6965050.1"/>
    <property type="molecule type" value="Genomic_DNA"/>
</dbReference>
<evidence type="ECO:0000313" key="5">
    <source>
        <dbReference type="EMBL" id="CAE6965050.1"/>
    </source>
</evidence>
<dbReference type="PANTHER" id="PTHR11559">
    <property type="entry name" value="CARBOXYLESTERASE"/>
    <property type="match status" value="1"/>
</dbReference>
<reference evidence="5" key="1">
    <citation type="submission" date="2021-02" db="EMBL/GenBank/DDBJ databases">
        <authorList>
            <person name="Vanwijnsberghe S."/>
        </authorList>
    </citation>
    <scope>NUCLEOTIDE SEQUENCE</scope>
    <source>
        <strain evidence="5">R-70211</strain>
    </source>
</reference>
<sequence>MTDQIFLGSRHAGLDEEVIVEMENGKLRGVRKNGASCFKGIPYAAATGGTNRFMAPQPVENWAGIRDALKLGNRCCQERETFGDAPILSWYGQTEPFGEDCCVLNVFTPGVDAARRPVMVYIHGGGYFTGGGGGAVLDGSNLAKFGDVVVVTLNHRLNAFGYTNLNHIGEERFGDAANAGHLDLIAALKWVSRNIAAFGGDPGSVTLFGQSGGGSKIMVLMGMPAAKGLFHRAINMSGSTGTTVAPAATTEPYVNELLKQLGIEKGHLGTLQKLPADTLINARLAAVAAKREGARPVIDGRHVVASPMSPQGLALHASVPLLIGTTRTEATFYFASDPRNLRLTENQVKARIKAQFGVDDAKADDIMAAYRVDEPQRTPSELLVALITDTLFRIPMMHAADAKADANEAPVYMYNFVWKAPVDGGIWGSPHTIDIPFAFGNTDKATSLLGTGDDHREVSRNLMAAFVAFAKSGNPNNAHMPEWKPYNGLTRATMTVDVKCQAVNDFHGGDRIAGSQLRLEAYNRAALLTYSE</sequence>
<evidence type="ECO:0000256" key="2">
    <source>
        <dbReference type="ARBA" id="ARBA00022801"/>
    </source>
</evidence>
<gene>
    <name evidence="5" type="primary">pnbA_3</name>
    <name evidence="5" type="ORF">R70211_07273</name>
</gene>
<dbReference type="InterPro" id="IPR019826">
    <property type="entry name" value="Carboxylesterase_B_AS"/>
</dbReference>
<dbReference type="AlphaFoldDB" id="A0A9N8N8W6"/>
<evidence type="ECO:0000259" key="4">
    <source>
        <dbReference type="Pfam" id="PF00135"/>
    </source>
</evidence>
<dbReference type="InterPro" id="IPR002018">
    <property type="entry name" value="CarbesteraseB"/>
</dbReference>
<name>A0A9N8N8W6_9BURK</name>
<protein>
    <recommendedName>
        <fullName evidence="3">Carboxylic ester hydrolase</fullName>
        <ecNumber evidence="3">3.1.1.-</ecNumber>
    </recommendedName>
</protein>
<dbReference type="InterPro" id="IPR050309">
    <property type="entry name" value="Type-B_Carboxylest/Lipase"/>
</dbReference>
<dbReference type="Gene3D" id="3.40.50.1820">
    <property type="entry name" value="alpha/beta hydrolase"/>
    <property type="match status" value="1"/>
</dbReference>
<dbReference type="Proteomes" id="UP000675121">
    <property type="component" value="Unassembled WGS sequence"/>
</dbReference>
<dbReference type="GO" id="GO:0016787">
    <property type="term" value="F:hydrolase activity"/>
    <property type="evidence" value="ECO:0007669"/>
    <property type="project" value="UniProtKB-KW"/>
</dbReference>
<proteinExistence type="inferred from homology"/>
<dbReference type="SUPFAM" id="SSF53474">
    <property type="entry name" value="alpha/beta-Hydrolases"/>
    <property type="match status" value="1"/>
</dbReference>